<evidence type="ECO:0000313" key="1">
    <source>
        <dbReference type="EMBL" id="KAJ1676560.1"/>
    </source>
</evidence>
<name>A0ACC1HKL4_9FUNG</name>
<accession>A0ACC1HKL4</accession>
<comment type="caution">
    <text evidence="1">The sequence shown here is derived from an EMBL/GenBank/DDBJ whole genome shotgun (WGS) entry which is preliminary data.</text>
</comment>
<dbReference type="Proteomes" id="UP001145114">
    <property type="component" value="Unassembled WGS sequence"/>
</dbReference>
<keyword evidence="2" id="KW-1185">Reference proteome</keyword>
<proteinExistence type="predicted"/>
<protein>
    <submittedName>
        <fullName evidence="1">Uncharacterized protein</fullName>
    </submittedName>
</protein>
<dbReference type="EMBL" id="JAMZIH010003893">
    <property type="protein sequence ID" value="KAJ1676560.1"/>
    <property type="molecule type" value="Genomic_DNA"/>
</dbReference>
<gene>
    <name evidence="1" type="ORF">EV182_007951</name>
</gene>
<feature type="non-terminal residue" evidence="1">
    <location>
        <position position="1"/>
    </location>
</feature>
<evidence type="ECO:0000313" key="2">
    <source>
        <dbReference type="Proteomes" id="UP001145114"/>
    </source>
</evidence>
<reference evidence="1" key="1">
    <citation type="submission" date="2022-06" db="EMBL/GenBank/DDBJ databases">
        <title>Phylogenomic reconstructions and comparative analyses of Kickxellomycotina fungi.</title>
        <authorList>
            <person name="Reynolds N.K."/>
            <person name="Stajich J.E."/>
            <person name="Barry K."/>
            <person name="Grigoriev I.V."/>
            <person name="Crous P."/>
            <person name="Smith M.E."/>
        </authorList>
    </citation>
    <scope>NUCLEOTIDE SEQUENCE</scope>
    <source>
        <strain evidence="1">RSA 2271</strain>
    </source>
</reference>
<feature type="non-terminal residue" evidence="1">
    <location>
        <position position="107"/>
    </location>
</feature>
<sequence>GGGHCPPWADNPAVARRLVTVLLNWTKASSNPPELRHINQALNLILGYYRKSKEHAKPVCVAGAYIQPPTAKTPRWVLGRQPPSRSEEDRLTVEGMAIGEAIEWDGR</sequence>
<organism evidence="1 2">
    <name type="scientific">Spiromyces aspiralis</name>
    <dbReference type="NCBI Taxonomy" id="68401"/>
    <lineage>
        <taxon>Eukaryota</taxon>
        <taxon>Fungi</taxon>
        <taxon>Fungi incertae sedis</taxon>
        <taxon>Zoopagomycota</taxon>
        <taxon>Kickxellomycotina</taxon>
        <taxon>Kickxellomycetes</taxon>
        <taxon>Kickxellales</taxon>
        <taxon>Kickxellaceae</taxon>
        <taxon>Spiromyces</taxon>
    </lineage>
</organism>